<protein>
    <submittedName>
        <fullName evidence="1">Uncharacterized protein</fullName>
    </submittedName>
</protein>
<reference evidence="1" key="1">
    <citation type="submission" date="2020-05" db="EMBL/GenBank/DDBJ databases">
        <title>Large-scale comparative analyses of tick genomes elucidate their genetic diversity and vector capacities.</title>
        <authorList>
            <person name="Jia N."/>
            <person name="Wang J."/>
            <person name="Shi W."/>
            <person name="Du L."/>
            <person name="Sun Y."/>
            <person name="Zhan W."/>
            <person name="Jiang J."/>
            <person name="Wang Q."/>
            <person name="Zhang B."/>
            <person name="Ji P."/>
            <person name="Sakyi L.B."/>
            <person name="Cui X."/>
            <person name="Yuan T."/>
            <person name="Jiang B."/>
            <person name="Yang W."/>
            <person name="Lam T.T.-Y."/>
            <person name="Chang Q."/>
            <person name="Ding S."/>
            <person name="Wang X."/>
            <person name="Zhu J."/>
            <person name="Ruan X."/>
            <person name="Zhao L."/>
            <person name="Wei J."/>
            <person name="Que T."/>
            <person name="Du C."/>
            <person name="Cheng J."/>
            <person name="Dai P."/>
            <person name="Han X."/>
            <person name="Huang E."/>
            <person name="Gao Y."/>
            <person name="Liu J."/>
            <person name="Shao H."/>
            <person name="Ye R."/>
            <person name="Li L."/>
            <person name="Wei W."/>
            <person name="Wang X."/>
            <person name="Wang C."/>
            <person name="Yang T."/>
            <person name="Huo Q."/>
            <person name="Li W."/>
            <person name="Guo W."/>
            <person name="Chen H."/>
            <person name="Zhou L."/>
            <person name="Ni X."/>
            <person name="Tian J."/>
            <person name="Zhou Y."/>
            <person name="Sheng Y."/>
            <person name="Liu T."/>
            <person name="Pan Y."/>
            <person name="Xia L."/>
            <person name="Li J."/>
            <person name="Zhao F."/>
            <person name="Cao W."/>
        </authorList>
    </citation>
    <scope>NUCLEOTIDE SEQUENCE</scope>
    <source>
        <strain evidence="1">Hyas-2018</strain>
    </source>
</reference>
<evidence type="ECO:0000313" key="1">
    <source>
        <dbReference type="EMBL" id="KAH6926775.1"/>
    </source>
</evidence>
<comment type="caution">
    <text evidence="1">The sequence shown here is derived from an EMBL/GenBank/DDBJ whole genome shotgun (WGS) entry which is preliminary data.</text>
</comment>
<evidence type="ECO:0000313" key="2">
    <source>
        <dbReference type="Proteomes" id="UP000821845"/>
    </source>
</evidence>
<organism evidence="1 2">
    <name type="scientific">Hyalomma asiaticum</name>
    <name type="common">Tick</name>
    <dbReference type="NCBI Taxonomy" id="266040"/>
    <lineage>
        <taxon>Eukaryota</taxon>
        <taxon>Metazoa</taxon>
        <taxon>Ecdysozoa</taxon>
        <taxon>Arthropoda</taxon>
        <taxon>Chelicerata</taxon>
        <taxon>Arachnida</taxon>
        <taxon>Acari</taxon>
        <taxon>Parasitiformes</taxon>
        <taxon>Ixodida</taxon>
        <taxon>Ixodoidea</taxon>
        <taxon>Ixodidae</taxon>
        <taxon>Hyalomminae</taxon>
        <taxon>Hyalomma</taxon>
    </lineage>
</organism>
<dbReference type="Proteomes" id="UP000821845">
    <property type="component" value="Chromosome 7"/>
</dbReference>
<name>A0ACB7RWK7_HYAAI</name>
<gene>
    <name evidence="1" type="ORF">HPB50_022160</name>
</gene>
<sequence>MGWSNVGTCAVLALLVGAIIAANLRERTDAFRMIGAFPRPVTISTSTNDTSFKCLSAVRTHFDLKAKRATYVWRLRDDQGKVKKNVSFDIEEGNEIDQVTYYVDNDRTRPYTAYYNYTDYQNCMIIIVPYNGHDHCMMWVKRAVAHDVPQHCVDRYEENCDVRVTTYDNDLCKDD</sequence>
<proteinExistence type="predicted"/>
<accession>A0ACB7RWK7</accession>
<keyword evidence="2" id="KW-1185">Reference proteome</keyword>
<dbReference type="EMBL" id="CM023487">
    <property type="protein sequence ID" value="KAH6926775.1"/>
    <property type="molecule type" value="Genomic_DNA"/>
</dbReference>